<keyword evidence="2" id="KW-1185">Reference proteome</keyword>
<sequence>MTPIYLGYNASTPIDPAAAAAMRPFPEEAFGNSSSGH</sequence>
<dbReference type="EMBL" id="UEYP01000021">
    <property type="protein sequence ID" value="SSC66088.1"/>
    <property type="molecule type" value="Genomic_DNA"/>
</dbReference>
<proteinExistence type="predicted"/>
<dbReference type="Gene3D" id="3.90.1150.10">
    <property type="entry name" value="Aspartate Aminotransferase, domain 1"/>
    <property type="match status" value="1"/>
</dbReference>
<reference evidence="2" key="1">
    <citation type="submission" date="2018-07" db="EMBL/GenBank/DDBJ databases">
        <authorList>
            <person name="Peiro R."/>
            <person name="Begona"/>
            <person name="Cbmso G."/>
            <person name="Lopez M."/>
            <person name="Gonzalez S."/>
        </authorList>
    </citation>
    <scope>NUCLEOTIDE SEQUENCE [LARGE SCALE GENOMIC DNA]</scope>
</reference>
<gene>
    <name evidence="1" type="ORF">RHIZ70_1796</name>
</gene>
<evidence type="ECO:0008006" key="3">
    <source>
        <dbReference type="Google" id="ProtNLM"/>
    </source>
</evidence>
<evidence type="ECO:0000313" key="2">
    <source>
        <dbReference type="Proteomes" id="UP000254764"/>
    </source>
</evidence>
<dbReference type="Proteomes" id="UP000254764">
    <property type="component" value="Unassembled WGS sequence"/>
</dbReference>
<evidence type="ECO:0000313" key="1">
    <source>
        <dbReference type="EMBL" id="SSC66088.1"/>
    </source>
</evidence>
<organism evidence="1 2">
    <name type="scientific">Ciceribacter selenitireducens ATCC BAA-1503</name>
    <dbReference type="NCBI Taxonomy" id="1336235"/>
    <lineage>
        <taxon>Bacteria</taxon>
        <taxon>Pseudomonadati</taxon>
        <taxon>Pseudomonadota</taxon>
        <taxon>Alphaproteobacteria</taxon>
        <taxon>Hyphomicrobiales</taxon>
        <taxon>Rhizobiaceae</taxon>
        <taxon>Ciceribacter</taxon>
    </lineage>
</organism>
<protein>
    <recommendedName>
        <fullName evidence="3">Aminotransferase class V domain-containing protein</fullName>
    </recommendedName>
</protein>
<dbReference type="InterPro" id="IPR015422">
    <property type="entry name" value="PyrdxlP-dep_Trfase_small"/>
</dbReference>
<dbReference type="Gene3D" id="1.10.260.50">
    <property type="match status" value="1"/>
</dbReference>
<name>A0A376AEA6_9HYPH</name>
<accession>A0A376AEA6</accession>
<dbReference type="AlphaFoldDB" id="A0A376AEA6"/>